<gene>
    <name evidence="3" type="ORF">CRN52_24775</name>
</gene>
<dbReference type="GO" id="GO:0000160">
    <property type="term" value="P:phosphorelay signal transduction system"/>
    <property type="evidence" value="ECO:0007669"/>
    <property type="project" value="InterPro"/>
</dbReference>
<dbReference type="InterPro" id="IPR050469">
    <property type="entry name" value="Diguanylate_Cyclase"/>
</dbReference>
<evidence type="ECO:0000256" key="2">
    <source>
        <dbReference type="ARBA" id="ARBA00034247"/>
    </source>
</evidence>
<dbReference type="InterPro" id="IPR011006">
    <property type="entry name" value="CheY-like_superfamily"/>
</dbReference>
<dbReference type="PANTHER" id="PTHR45138">
    <property type="entry name" value="REGULATORY COMPONENTS OF SENSORY TRANSDUCTION SYSTEM"/>
    <property type="match status" value="1"/>
</dbReference>
<dbReference type="AlphaFoldDB" id="A0A2S3S2A0"/>
<dbReference type="InterPro" id="IPR000160">
    <property type="entry name" value="GGDEF_dom"/>
</dbReference>
<dbReference type="CDD" id="cd01949">
    <property type="entry name" value="GGDEF"/>
    <property type="match status" value="1"/>
</dbReference>
<dbReference type="InterPro" id="IPR001789">
    <property type="entry name" value="Sig_transdc_resp-reg_receiver"/>
</dbReference>
<dbReference type="KEGG" id="vvl:VV93_v1c23000"/>
<protein>
    <recommendedName>
        <fullName evidence="1">diguanylate cyclase</fullName>
        <ecNumber evidence="1">2.7.7.65</ecNumber>
    </recommendedName>
</protein>
<dbReference type="Proteomes" id="UP000237466">
    <property type="component" value="Unassembled WGS sequence"/>
</dbReference>
<dbReference type="Pfam" id="PF00990">
    <property type="entry name" value="GGDEF"/>
    <property type="match status" value="1"/>
</dbReference>
<dbReference type="EC" id="2.7.7.65" evidence="1"/>
<dbReference type="OMA" id="FVHEEFH"/>
<dbReference type="SUPFAM" id="SSF52172">
    <property type="entry name" value="CheY-like"/>
    <property type="match status" value="2"/>
</dbReference>
<dbReference type="Pfam" id="PF00072">
    <property type="entry name" value="Response_reg"/>
    <property type="match status" value="2"/>
</dbReference>
<dbReference type="SUPFAM" id="SSF55073">
    <property type="entry name" value="Nucleotide cyclase"/>
    <property type="match status" value="1"/>
</dbReference>
<comment type="caution">
    <text evidence="3">The sequence shown here is derived from an EMBL/GenBank/DDBJ whole genome shotgun (WGS) entry which is preliminary data.</text>
</comment>
<evidence type="ECO:0000256" key="1">
    <source>
        <dbReference type="ARBA" id="ARBA00012528"/>
    </source>
</evidence>
<dbReference type="Gene3D" id="3.30.70.270">
    <property type="match status" value="1"/>
</dbReference>
<dbReference type="PROSITE" id="PS50110">
    <property type="entry name" value="RESPONSE_REGULATORY"/>
    <property type="match status" value="2"/>
</dbReference>
<dbReference type="NCBIfam" id="TIGR00254">
    <property type="entry name" value="GGDEF"/>
    <property type="match status" value="1"/>
</dbReference>
<dbReference type="GO" id="GO:0052621">
    <property type="term" value="F:diguanylate cyclase activity"/>
    <property type="evidence" value="ECO:0007669"/>
    <property type="project" value="UniProtKB-EC"/>
</dbReference>
<dbReference type="CDD" id="cd17544">
    <property type="entry name" value="REC_2_GGDEF"/>
    <property type="match status" value="1"/>
</dbReference>
<evidence type="ECO:0000313" key="4">
    <source>
        <dbReference type="Proteomes" id="UP000237466"/>
    </source>
</evidence>
<proteinExistence type="predicted"/>
<dbReference type="InterPro" id="IPR029787">
    <property type="entry name" value="Nucleotide_cyclase"/>
</dbReference>
<accession>A0A2S3S2A0</accession>
<dbReference type="Gene3D" id="3.40.50.2300">
    <property type="match status" value="2"/>
</dbReference>
<dbReference type="SMART" id="SM00267">
    <property type="entry name" value="GGDEF"/>
    <property type="match status" value="1"/>
</dbReference>
<comment type="catalytic activity">
    <reaction evidence="2">
        <text>2 GTP = 3',3'-c-di-GMP + 2 diphosphate</text>
        <dbReference type="Rhea" id="RHEA:24898"/>
        <dbReference type="ChEBI" id="CHEBI:33019"/>
        <dbReference type="ChEBI" id="CHEBI:37565"/>
        <dbReference type="ChEBI" id="CHEBI:58805"/>
        <dbReference type="EC" id="2.7.7.65"/>
    </reaction>
</comment>
<dbReference type="PANTHER" id="PTHR45138:SF9">
    <property type="entry name" value="DIGUANYLATE CYCLASE DGCM-RELATED"/>
    <property type="match status" value="1"/>
</dbReference>
<evidence type="ECO:0000313" key="3">
    <source>
        <dbReference type="EMBL" id="POB42197.1"/>
    </source>
</evidence>
<organism evidence="3 4">
    <name type="scientific">Vibrio vulnificus</name>
    <dbReference type="NCBI Taxonomy" id="672"/>
    <lineage>
        <taxon>Bacteria</taxon>
        <taxon>Pseudomonadati</taxon>
        <taxon>Pseudomonadota</taxon>
        <taxon>Gammaproteobacteria</taxon>
        <taxon>Vibrionales</taxon>
        <taxon>Vibrionaceae</taxon>
        <taxon>Vibrio</taxon>
    </lineage>
</organism>
<name>A0A2S3S2A0_VIBVL</name>
<dbReference type="InterPro" id="IPR043128">
    <property type="entry name" value="Rev_trsase/Diguanyl_cyclase"/>
</dbReference>
<dbReference type="SMART" id="SM00448">
    <property type="entry name" value="REC"/>
    <property type="match status" value="2"/>
</dbReference>
<sequence length="416" mass="47320">MLVVNNGPEASSLGNKILVVEDSRAFRNYLQQQLSQAGYDVFAAENLAEAQTFLAENHEFLCAVLDYCLPDGQDGEVIDLALHHQQKVIVLTAMFSEEIRSKVLAKGVLDYILKDSMASVSYLLPLIKRLTNNRQHKALVVDDSKVVRKHITQLLEHQYIETLEAENGTQALEVLKQHPEVTFVITDHDMPEKDGITMIREIRVHTDKNKLAILGLSGSDDRTMTARFLKAGANDFLYKPFNQEEFFCRVHQILDMKEATNELYRMANQDALTGLWNRRYLFSQSCNSCELRHIAMLDIDHFKKVNDTYGHDGGDIALKTVANILKIYFPGEIVARFGGEEFCIQSCQSYDDFVTRLEHMRQRVEKTTITHKAHNIHITISIGVASLQDELENQIKEADGYLYQAKANGRNQVVSR</sequence>
<reference evidence="3 4" key="1">
    <citation type="journal article" date="2018" name="Front. Microbiol.">
        <title>Phylogeny of Vibrio vulnificus from the Analysis of the Core-Genome: Implications for Intra-Species Taxonomy.</title>
        <authorList>
            <person name="Roig F.J."/>
            <person name="Gonzalez-Candelas F."/>
            <person name="Sanjuan E."/>
            <person name="Fouz B."/>
            <person name="Feil E.J."/>
            <person name="Llorens C."/>
            <person name="Baker-Austin C."/>
            <person name="Oliver J.D."/>
            <person name="Danin-Poleg Y."/>
            <person name="Gibas C.J."/>
            <person name="Kashi Y."/>
            <person name="Gulig P.A."/>
            <person name="Morrison S.S."/>
            <person name="Amaro C."/>
        </authorList>
    </citation>
    <scope>NUCLEOTIDE SEQUENCE [LARGE SCALE GENOMIC DNA]</scope>
    <source>
        <strain evidence="3 4">CECT4608</strain>
    </source>
</reference>
<dbReference type="EMBL" id="PDGH01000146">
    <property type="protein sequence ID" value="POB42197.1"/>
    <property type="molecule type" value="Genomic_DNA"/>
</dbReference>
<dbReference type="PROSITE" id="PS50887">
    <property type="entry name" value="GGDEF"/>
    <property type="match status" value="1"/>
</dbReference>